<sequence>MAEMIYYNDQLKSTSTHIECPKCQALTSTNVEVKNTKTTHIIAGIMCLFCMCLCAWLPYTINDCRSVRHYCQRCNRYVGNYRGNYRFC</sequence>
<evidence type="ECO:0000256" key="5">
    <source>
        <dbReference type="ARBA" id="ARBA00022723"/>
    </source>
</evidence>
<dbReference type="Pfam" id="PF10601">
    <property type="entry name" value="zf-LITAF-like"/>
    <property type="match status" value="1"/>
</dbReference>
<protein>
    <recommendedName>
        <fullName evidence="9">LITAF domain-containing protein</fullName>
    </recommendedName>
</protein>
<organism evidence="10 11">
    <name type="scientific">Polypedilum vanderplanki</name>
    <name type="common">Sleeping chironomid midge</name>
    <dbReference type="NCBI Taxonomy" id="319348"/>
    <lineage>
        <taxon>Eukaryota</taxon>
        <taxon>Metazoa</taxon>
        <taxon>Ecdysozoa</taxon>
        <taxon>Arthropoda</taxon>
        <taxon>Hexapoda</taxon>
        <taxon>Insecta</taxon>
        <taxon>Pterygota</taxon>
        <taxon>Neoptera</taxon>
        <taxon>Endopterygota</taxon>
        <taxon>Diptera</taxon>
        <taxon>Nematocera</taxon>
        <taxon>Chironomoidea</taxon>
        <taxon>Chironomidae</taxon>
        <taxon>Chironominae</taxon>
        <taxon>Polypedilum</taxon>
        <taxon>Polypedilum</taxon>
    </lineage>
</organism>
<evidence type="ECO:0000256" key="8">
    <source>
        <dbReference type="SAM" id="Phobius"/>
    </source>
</evidence>
<comment type="subcellular location">
    <subcellularLocation>
        <location evidence="2">Endosome membrane</location>
        <topology evidence="2">Peripheral membrane protein</topology>
    </subcellularLocation>
    <subcellularLocation>
        <location evidence="1">Late endosome membrane</location>
    </subcellularLocation>
    <subcellularLocation>
        <location evidence="3">Lysosome membrane</location>
        <topology evidence="3">Peripheral membrane protein</topology>
        <orientation evidence="3">Cytoplasmic side</orientation>
    </subcellularLocation>
</comment>
<dbReference type="OrthoDB" id="5599753at2759"/>
<evidence type="ECO:0000256" key="7">
    <source>
        <dbReference type="ARBA" id="ARBA00023136"/>
    </source>
</evidence>
<dbReference type="PROSITE" id="PS51837">
    <property type="entry name" value="LITAF"/>
    <property type="match status" value="1"/>
</dbReference>
<gene>
    <name evidence="10" type="ORF">PVAND_006442</name>
</gene>
<proteinExistence type="inferred from homology"/>
<keyword evidence="7 8" id="KW-0472">Membrane</keyword>
<comment type="caution">
    <text evidence="10">The sequence shown here is derived from an EMBL/GenBank/DDBJ whole genome shotgun (WGS) entry which is preliminary data.</text>
</comment>
<dbReference type="InterPro" id="IPR006629">
    <property type="entry name" value="LITAF"/>
</dbReference>
<accession>A0A9J6C4X2</accession>
<evidence type="ECO:0000256" key="4">
    <source>
        <dbReference type="ARBA" id="ARBA00005975"/>
    </source>
</evidence>
<keyword evidence="6" id="KW-0862">Zinc</keyword>
<evidence type="ECO:0000256" key="6">
    <source>
        <dbReference type="ARBA" id="ARBA00022833"/>
    </source>
</evidence>
<keyword evidence="5" id="KW-0479">Metal-binding</keyword>
<dbReference type="AlphaFoldDB" id="A0A9J6C4X2"/>
<keyword evidence="8" id="KW-0812">Transmembrane</keyword>
<keyword evidence="11" id="KW-1185">Reference proteome</keyword>
<dbReference type="GO" id="GO:0005765">
    <property type="term" value="C:lysosomal membrane"/>
    <property type="evidence" value="ECO:0007669"/>
    <property type="project" value="UniProtKB-SubCell"/>
</dbReference>
<feature type="transmembrane region" description="Helical" evidence="8">
    <location>
        <begin position="41"/>
        <end position="59"/>
    </location>
</feature>
<evidence type="ECO:0000313" key="10">
    <source>
        <dbReference type="EMBL" id="KAG5676622.1"/>
    </source>
</evidence>
<evidence type="ECO:0000313" key="11">
    <source>
        <dbReference type="Proteomes" id="UP001107558"/>
    </source>
</evidence>
<reference evidence="10" key="1">
    <citation type="submission" date="2021-03" db="EMBL/GenBank/DDBJ databases">
        <title>Chromosome level genome of the anhydrobiotic midge Polypedilum vanderplanki.</title>
        <authorList>
            <person name="Yoshida Y."/>
            <person name="Kikawada T."/>
            <person name="Gusev O."/>
        </authorList>
    </citation>
    <scope>NUCLEOTIDE SEQUENCE</scope>
    <source>
        <strain evidence="10">NIAS01</strain>
        <tissue evidence="10">Whole body or cell culture</tissue>
    </source>
</reference>
<evidence type="ECO:0000256" key="3">
    <source>
        <dbReference type="ARBA" id="ARBA00004630"/>
    </source>
</evidence>
<dbReference type="InterPro" id="IPR037519">
    <property type="entry name" value="LITAF_fam"/>
</dbReference>
<feature type="domain" description="LITAF" evidence="9">
    <location>
        <begin position="1"/>
        <end position="83"/>
    </location>
</feature>
<evidence type="ECO:0000256" key="1">
    <source>
        <dbReference type="ARBA" id="ARBA00004414"/>
    </source>
</evidence>
<dbReference type="GO" id="GO:0008270">
    <property type="term" value="F:zinc ion binding"/>
    <property type="evidence" value="ECO:0007669"/>
    <property type="project" value="TreeGrafter"/>
</dbReference>
<dbReference type="SMART" id="SM00714">
    <property type="entry name" value="LITAF"/>
    <property type="match status" value="1"/>
</dbReference>
<comment type="similarity">
    <text evidence="4">Belongs to the CDIP1/LITAF family.</text>
</comment>
<dbReference type="GO" id="GO:0031902">
    <property type="term" value="C:late endosome membrane"/>
    <property type="evidence" value="ECO:0007669"/>
    <property type="project" value="UniProtKB-SubCell"/>
</dbReference>
<evidence type="ECO:0000256" key="2">
    <source>
        <dbReference type="ARBA" id="ARBA00004481"/>
    </source>
</evidence>
<dbReference type="Proteomes" id="UP001107558">
    <property type="component" value="Chromosome 2"/>
</dbReference>
<dbReference type="PANTHER" id="PTHR23292:SF14">
    <property type="entry name" value="FI16615P1-RELATED"/>
    <property type="match status" value="1"/>
</dbReference>
<keyword evidence="8" id="KW-1133">Transmembrane helix</keyword>
<name>A0A9J6C4X2_POLVA</name>
<evidence type="ECO:0000259" key="9">
    <source>
        <dbReference type="PROSITE" id="PS51837"/>
    </source>
</evidence>
<dbReference type="EMBL" id="JADBJN010000002">
    <property type="protein sequence ID" value="KAG5676622.1"/>
    <property type="molecule type" value="Genomic_DNA"/>
</dbReference>
<dbReference type="PANTHER" id="PTHR23292">
    <property type="entry name" value="LIPOPOLYSACCHARIDE-INDUCED TUMOR NECROSIS FACTOR-ALPHA FACTOR"/>
    <property type="match status" value="1"/>
</dbReference>